<dbReference type="EMBL" id="JAIWQS010000011">
    <property type="protein sequence ID" value="KAJ8751502.1"/>
    <property type="molecule type" value="Genomic_DNA"/>
</dbReference>
<dbReference type="GO" id="GO:0006749">
    <property type="term" value="P:glutathione metabolic process"/>
    <property type="evidence" value="ECO:0007669"/>
    <property type="project" value="InterPro"/>
</dbReference>
<dbReference type="InterPro" id="IPR036249">
    <property type="entry name" value="Thioredoxin-like_sf"/>
</dbReference>
<comment type="similarity">
    <text evidence="4">Belongs to the GST superfamily.</text>
</comment>
<dbReference type="InterPro" id="IPR010987">
    <property type="entry name" value="Glutathione-S-Trfase_C-like"/>
</dbReference>
<gene>
    <name evidence="7" type="ORF">K2173_016728</name>
</gene>
<dbReference type="CDD" id="cd03058">
    <property type="entry name" value="GST_N_Tau"/>
    <property type="match status" value="1"/>
</dbReference>
<dbReference type="AlphaFoldDB" id="A0AAV8SH12"/>
<reference evidence="7 8" key="1">
    <citation type="submission" date="2021-09" db="EMBL/GenBank/DDBJ databases">
        <title>Genomic insights and catalytic innovation underlie evolution of tropane alkaloids biosynthesis.</title>
        <authorList>
            <person name="Wang Y.-J."/>
            <person name="Tian T."/>
            <person name="Huang J.-P."/>
            <person name="Huang S.-X."/>
        </authorList>
    </citation>
    <scope>NUCLEOTIDE SEQUENCE [LARGE SCALE GENOMIC DNA]</scope>
    <source>
        <strain evidence="7">KIB-2018</strain>
        <tissue evidence="7">Leaf</tissue>
    </source>
</reference>
<dbReference type="FunFam" id="3.40.30.10:FF:000014">
    <property type="entry name" value="Tau class glutathione S-transferase"/>
    <property type="match status" value="1"/>
</dbReference>
<protein>
    <recommendedName>
        <fullName evidence="1">glutathione transferase</fullName>
        <ecNumber evidence="1">2.5.1.18</ecNumber>
    </recommendedName>
</protein>
<evidence type="ECO:0000313" key="7">
    <source>
        <dbReference type="EMBL" id="KAJ8751502.1"/>
    </source>
</evidence>
<dbReference type="SUPFAM" id="SSF47616">
    <property type="entry name" value="GST C-terminal domain-like"/>
    <property type="match status" value="1"/>
</dbReference>
<keyword evidence="8" id="KW-1185">Reference proteome</keyword>
<dbReference type="FunFam" id="1.20.1050.10:FF:000012">
    <property type="entry name" value="Tau class glutathione S-transferase"/>
    <property type="match status" value="1"/>
</dbReference>
<evidence type="ECO:0000259" key="6">
    <source>
        <dbReference type="PROSITE" id="PS50405"/>
    </source>
</evidence>
<comment type="catalytic activity">
    <reaction evidence="3">
        <text>RX + glutathione = an S-substituted glutathione + a halide anion + H(+)</text>
        <dbReference type="Rhea" id="RHEA:16437"/>
        <dbReference type="ChEBI" id="CHEBI:15378"/>
        <dbReference type="ChEBI" id="CHEBI:16042"/>
        <dbReference type="ChEBI" id="CHEBI:17792"/>
        <dbReference type="ChEBI" id="CHEBI:57925"/>
        <dbReference type="ChEBI" id="CHEBI:90779"/>
        <dbReference type="EC" id="2.5.1.18"/>
    </reaction>
</comment>
<dbReference type="SFLD" id="SFLDG00358">
    <property type="entry name" value="Main_(cytGST)"/>
    <property type="match status" value="1"/>
</dbReference>
<dbReference type="SFLD" id="SFLDG01152">
    <property type="entry name" value="Main.3:_Omega-_and_Tau-like"/>
    <property type="match status" value="1"/>
</dbReference>
<sequence>MVAEVKLFGTLPSPFSQRIELALKLKGVEYEYVEEDLSNKSSLLLEYNPVHRKIPVLVHNGKPIAESLVILEYIEDTWNNNPILPKDPYDRATVRFWAKFLDETILQLVIKSRDATGEEKKRIFEEVVKQLKLLDKELEGKEFFGGQSIGYLDIVVFYMIYWYQLRQEVMELAFITEENLPILWKWSKKLLEIAMVKGCLPSRDIHLAYLRARIGGDAKSTSK</sequence>
<dbReference type="Pfam" id="PF02798">
    <property type="entry name" value="GST_N"/>
    <property type="match status" value="1"/>
</dbReference>
<organism evidence="7 8">
    <name type="scientific">Erythroxylum novogranatense</name>
    <dbReference type="NCBI Taxonomy" id="1862640"/>
    <lineage>
        <taxon>Eukaryota</taxon>
        <taxon>Viridiplantae</taxon>
        <taxon>Streptophyta</taxon>
        <taxon>Embryophyta</taxon>
        <taxon>Tracheophyta</taxon>
        <taxon>Spermatophyta</taxon>
        <taxon>Magnoliopsida</taxon>
        <taxon>eudicotyledons</taxon>
        <taxon>Gunneridae</taxon>
        <taxon>Pentapetalae</taxon>
        <taxon>rosids</taxon>
        <taxon>fabids</taxon>
        <taxon>Malpighiales</taxon>
        <taxon>Erythroxylaceae</taxon>
        <taxon>Erythroxylum</taxon>
    </lineage>
</organism>
<dbReference type="InterPro" id="IPR045074">
    <property type="entry name" value="GST_C_Tau"/>
</dbReference>
<evidence type="ECO:0000256" key="2">
    <source>
        <dbReference type="ARBA" id="ARBA00022679"/>
    </source>
</evidence>
<evidence type="ECO:0000256" key="3">
    <source>
        <dbReference type="ARBA" id="ARBA00047960"/>
    </source>
</evidence>
<dbReference type="EC" id="2.5.1.18" evidence="1"/>
<dbReference type="PROSITE" id="PS50404">
    <property type="entry name" value="GST_NTER"/>
    <property type="match status" value="1"/>
</dbReference>
<dbReference type="Pfam" id="PF00043">
    <property type="entry name" value="GST_C"/>
    <property type="match status" value="1"/>
</dbReference>
<feature type="domain" description="GST C-terminal" evidence="6">
    <location>
        <begin position="87"/>
        <end position="214"/>
    </location>
</feature>
<dbReference type="PANTHER" id="PTHR11260:SF752">
    <property type="entry name" value="GLUTATHIONE TRANSFERASE"/>
    <property type="match status" value="1"/>
</dbReference>
<dbReference type="SUPFAM" id="SSF52833">
    <property type="entry name" value="Thioredoxin-like"/>
    <property type="match status" value="1"/>
</dbReference>
<feature type="domain" description="GST N-terminal" evidence="5">
    <location>
        <begin position="3"/>
        <end position="82"/>
    </location>
</feature>
<dbReference type="SFLD" id="SFLDS00019">
    <property type="entry name" value="Glutathione_Transferase_(cytos"/>
    <property type="match status" value="1"/>
</dbReference>
<accession>A0AAV8SH12</accession>
<dbReference type="PANTHER" id="PTHR11260">
    <property type="entry name" value="GLUTATHIONE S-TRANSFERASE, GST, SUPERFAMILY, GST DOMAIN CONTAINING"/>
    <property type="match status" value="1"/>
</dbReference>
<evidence type="ECO:0000256" key="1">
    <source>
        <dbReference type="ARBA" id="ARBA00012452"/>
    </source>
</evidence>
<dbReference type="Gene3D" id="3.40.30.10">
    <property type="entry name" value="Glutaredoxin"/>
    <property type="match status" value="1"/>
</dbReference>
<dbReference type="CDD" id="cd03185">
    <property type="entry name" value="GST_C_Tau"/>
    <property type="match status" value="1"/>
</dbReference>
<keyword evidence="2" id="KW-0808">Transferase</keyword>
<evidence type="ECO:0000256" key="4">
    <source>
        <dbReference type="RuleBase" id="RU003494"/>
    </source>
</evidence>
<dbReference type="InterPro" id="IPR004045">
    <property type="entry name" value="Glutathione_S-Trfase_N"/>
</dbReference>
<dbReference type="GO" id="GO:0004364">
    <property type="term" value="F:glutathione transferase activity"/>
    <property type="evidence" value="ECO:0007669"/>
    <property type="project" value="UniProtKB-UniRule"/>
</dbReference>
<dbReference type="InterPro" id="IPR036282">
    <property type="entry name" value="Glutathione-S-Trfase_C_sf"/>
</dbReference>
<dbReference type="InterPro" id="IPR045073">
    <property type="entry name" value="Omega/Tau-like"/>
</dbReference>
<proteinExistence type="inferred from homology"/>
<dbReference type="Proteomes" id="UP001159364">
    <property type="component" value="Linkage Group LG11"/>
</dbReference>
<dbReference type="InterPro" id="IPR040079">
    <property type="entry name" value="Glutathione_S-Trfase"/>
</dbReference>
<evidence type="ECO:0000259" key="5">
    <source>
        <dbReference type="PROSITE" id="PS50404"/>
    </source>
</evidence>
<dbReference type="GO" id="GO:0005829">
    <property type="term" value="C:cytosol"/>
    <property type="evidence" value="ECO:0007669"/>
    <property type="project" value="UniProtKB-SubCell"/>
</dbReference>
<evidence type="ECO:0000313" key="8">
    <source>
        <dbReference type="Proteomes" id="UP001159364"/>
    </source>
</evidence>
<dbReference type="PROSITE" id="PS50405">
    <property type="entry name" value="GST_CTER"/>
    <property type="match status" value="1"/>
</dbReference>
<dbReference type="InterPro" id="IPR004046">
    <property type="entry name" value="GST_C"/>
</dbReference>
<comment type="caution">
    <text evidence="7">The sequence shown here is derived from an EMBL/GenBank/DDBJ whole genome shotgun (WGS) entry which is preliminary data.</text>
</comment>
<dbReference type="Gene3D" id="1.20.1050.10">
    <property type="match status" value="1"/>
</dbReference>
<name>A0AAV8SH12_9ROSI</name>